<evidence type="ECO:0000313" key="9">
    <source>
        <dbReference type="EMBL" id="CAG8466235.1"/>
    </source>
</evidence>
<comment type="caution">
    <text evidence="8">Lacks conserved residue(s) required for the propagation of feature annotation.</text>
</comment>
<dbReference type="GO" id="GO:0016192">
    <property type="term" value="P:vesicle-mediated transport"/>
    <property type="evidence" value="ECO:0007669"/>
    <property type="project" value="InterPro"/>
</dbReference>
<accession>A0A9N8Z519</accession>
<evidence type="ECO:0000256" key="7">
    <source>
        <dbReference type="ARBA" id="ARBA00025800"/>
    </source>
</evidence>
<dbReference type="EMBL" id="CAJVPQ010000280">
    <property type="protein sequence ID" value="CAG8466235.1"/>
    <property type="molecule type" value="Genomic_DNA"/>
</dbReference>
<feature type="transmembrane region" description="Helical" evidence="8">
    <location>
        <begin position="36"/>
        <end position="57"/>
    </location>
</feature>
<name>A0A9N8Z519_9GLOM</name>
<comment type="similarity">
    <text evidence="7 8">Belongs to the SFT2 family.</text>
</comment>
<dbReference type="InterPro" id="IPR011691">
    <property type="entry name" value="Vesicle_transpt_SFT2"/>
</dbReference>
<dbReference type="Pfam" id="PF04178">
    <property type="entry name" value="Got1"/>
    <property type="match status" value="1"/>
</dbReference>
<feature type="transmembrane region" description="Helical" evidence="8">
    <location>
        <begin position="69"/>
        <end position="89"/>
    </location>
</feature>
<dbReference type="GO" id="GO:0000139">
    <property type="term" value="C:Golgi membrane"/>
    <property type="evidence" value="ECO:0007669"/>
    <property type="project" value="UniProtKB-SubCell"/>
</dbReference>
<proteinExistence type="inferred from homology"/>
<dbReference type="OrthoDB" id="660759at2759"/>
<feature type="transmembrane region" description="Helical" evidence="8">
    <location>
        <begin position="6"/>
        <end position="29"/>
    </location>
</feature>
<evidence type="ECO:0000313" key="10">
    <source>
        <dbReference type="Proteomes" id="UP000789570"/>
    </source>
</evidence>
<keyword evidence="10" id="KW-1185">Reference proteome</keyword>
<evidence type="ECO:0000256" key="2">
    <source>
        <dbReference type="ARBA" id="ARBA00022448"/>
    </source>
</evidence>
<protein>
    <recommendedName>
        <fullName evidence="8">Protein transport protein SFT2</fullName>
    </recommendedName>
</protein>
<keyword evidence="4 8" id="KW-0653">Protein transport</keyword>
<sequence length="120" mass="13468">MAGSNGFGFCLAAGVLCFLIAFLTLPILALKPRKFAVLYTVGSLLIISSFALLHGPMTHLKHILSRERLPFTVAYLGSLIATLYFVIVVTKKHATHSDIYYYTSYSTHMEEPVHYKWDRA</sequence>
<comment type="caution">
    <text evidence="9">The sequence shown here is derived from an EMBL/GenBank/DDBJ whole genome shotgun (WGS) entry which is preliminary data.</text>
</comment>
<comment type="subcellular location">
    <subcellularLocation>
        <location evidence="8">Golgi apparatus membrane</location>
        <topology evidence="8">Multi-pass membrane protein</topology>
    </subcellularLocation>
    <subcellularLocation>
        <location evidence="1">Membrane</location>
        <topology evidence="1">Multi-pass membrane protein</topology>
    </subcellularLocation>
</comment>
<dbReference type="InterPro" id="IPR007305">
    <property type="entry name" value="Vesicle_transpt_Got1/SFT2"/>
</dbReference>
<dbReference type="PANTHER" id="PTHR23137">
    <property type="entry name" value="VESICLE TRANSPORT PROTEIN-RELATED"/>
    <property type="match status" value="1"/>
</dbReference>
<evidence type="ECO:0000256" key="6">
    <source>
        <dbReference type="ARBA" id="ARBA00023136"/>
    </source>
</evidence>
<gene>
    <name evidence="9" type="ORF">FCALED_LOCUS1993</name>
</gene>
<comment type="function">
    <text evidence="8">Nonessential protein required for the fusion of transport vesicles derived from the endocytic pathway with the Golgi complex.</text>
</comment>
<dbReference type="GO" id="GO:0015031">
    <property type="term" value="P:protein transport"/>
    <property type="evidence" value="ECO:0007669"/>
    <property type="project" value="UniProtKB-KW"/>
</dbReference>
<keyword evidence="6 8" id="KW-0472">Membrane</keyword>
<keyword evidence="2 8" id="KW-0813">Transport</keyword>
<evidence type="ECO:0000256" key="1">
    <source>
        <dbReference type="ARBA" id="ARBA00004141"/>
    </source>
</evidence>
<reference evidence="9" key="1">
    <citation type="submission" date="2021-06" db="EMBL/GenBank/DDBJ databases">
        <authorList>
            <person name="Kallberg Y."/>
            <person name="Tangrot J."/>
            <person name="Rosling A."/>
        </authorList>
    </citation>
    <scope>NUCLEOTIDE SEQUENCE</scope>
    <source>
        <strain evidence="9">UK204</strain>
    </source>
</reference>
<organism evidence="9 10">
    <name type="scientific">Funneliformis caledonium</name>
    <dbReference type="NCBI Taxonomy" id="1117310"/>
    <lineage>
        <taxon>Eukaryota</taxon>
        <taxon>Fungi</taxon>
        <taxon>Fungi incertae sedis</taxon>
        <taxon>Mucoromycota</taxon>
        <taxon>Glomeromycotina</taxon>
        <taxon>Glomeromycetes</taxon>
        <taxon>Glomerales</taxon>
        <taxon>Glomeraceae</taxon>
        <taxon>Funneliformis</taxon>
    </lineage>
</organism>
<evidence type="ECO:0000256" key="8">
    <source>
        <dbReference type="RuleBase" id="RU363111"/>
    </source>
</evidence>
<dbReference type="AlphaFoldDB" id="A0A9N8Z519"/>
<keyword evidence="8" id="KW-0333">Golgi apparatus</keyword>
<keyword evidence="5 8" id="KW-1133">Transmembrane helix</keyword>
<evidence type="ECO:0000256" key="4">
    <source>
        <dbReference type="ARBA" id="ARBA00022927"/>
    </source>
</evidence>
<keyword evidence="3 8" id="KW-0812">Transmembrane</keyword>
<dbReference type="PANTHER" id="PTHR23137:SF36">
    <property type="entry name" value="VESICLE TRANSPORT PROTEIN SFT2C"/>
    <property type="match status" value="1"/>
</dbReference>
<evidence type="ECO:0000256" key="3">
    <source>
        <dbReference type="ARBA" id="ARBA00022692"/>
    </source>
</evidence>
<evidence type="ECO:0000256" key="5">
    <source>
        <dbReference type="ARBA" id="ARBA00022989"/>
    </source>
</evidence>
<dbReference type="Proteomes" id="UP000789570">
    <property type="component" value="Unassembled WGS sequence"/>
</dbReference>